<evidence type="ECO:0000313" key="2">
    <source>
        <dbReference type="Proteomes" id="UP000001542"/>
    </source>
</evidence>
<dbReference type="SMR" id="A2E5R0"/>
<dbReference type="EMBL" id="DS113309">
    <property type="protein sequence ID" value="EAY11980.1"/>
    <property type="molecule type" value="Genomic_DNA"/>
</dbReference>
<dbReference type="InParanoid" id="A2E5R0"/>
<gene>
    <name evidence="1" type="ORF">TVAG_271630</name>
</gene>
<dbReference type="VEuPathDB" id="TrichDB:TVAGG3_0257370"/>
<evidence type="ECO:0000313" key="1">
    <source>
        <dbReference type="EMBL" id="EAY11980.1"/>
    </source>
</evidence>
<accession>A2E5R0</accession>
<sequence>MSNGMEDSLNENDLLFQSYYQELQLIFNNVDASVIKTAILDYKEWDAIVQALIQKDDKKDRFLDQNEQEYEEPERQTSNLQFGFPTNATVFETQCRLYLPESLISIDMDLDLFGNFEQSDIKALQQKPYIAQSINAAAMVPSHIPARASSGQMF</sequence>
<reference evidence="1" key="1">
    <citation type="submission" date="2006-10" db="EMBL/GenBank/DDBJ databases">
        <authorList>
            <person name="Amadeo P."/>
            <person name="Zhao Q."/>
            <person name="Wortman J."/>
            <person name="Fraser-Liggett C."/>
            <person name="Carlton J."/>
        </authorList>
    </citation>
    <scope>NUCLEOTIDE SEQUENCE</scope>
    <source>
        <strain evidence="1">G3</strain>
    </source>
</reference>
<protein>
    <submittedName>
        <fullName evidence="1">Uncharacterized protein</fullName>
    </submittedName>
</protein>
<dbReference type="RefSeq" id="XP_001324203.1">
    <property type="nucleotide sequence ID" value="XM_001324168.1"/>
</dbReference>
<keyword evidence="2" id="KW-1185">Reference proteome</keyword>
<name>A2E5R0_TRIV3</name>
<dbReference type="KEGG" id="tva:4769940"/>
<dbReference type="VEuPathDB" id="TrichDB:TVAG_271630"/>
<organism evidence="1 2">
    <name type="scientific">Trichomonas vaginalis (strain ATCC PRA-98 / G3)</name>
    <dbReference type="NCBI Taxonomy" id="412133"/>
    <lineage>
        <taxon>Eukaryota</taxon>
        <taxon>Metamonada</taxon>
        <taxon>Parabasalia</taxon>
        <taxon>Trichomonadida</taxon>
        <taxon>Trichomonadidae</taxon>
        <taxon>Trichomonas</taxon>
    </lineage>
</organism>
<dbReference type="Proteomes" id="UP000001542">
    <property type="component" value="Unassembled WGS sequence"/>
</dbReference>
<reference evidence="1" key="2">
    <citation type="journal article" date="2007" name="Science">
        <title>Draft genome sequence of the sexually transmitted pathogen Trichomonas vaginalis.</title>
        <authorList>
            <person name="Carlton J.M."/>
            <person name="Hirt R.P."/>
            <person name="Silva J.C."/>
            <person name="Delcher A.L."/>
            <person name="Schatz M."/>
            <person name="Zhao Q."/>
            <person name="Wortman J.R."/>
            <person name="Bidwell S.L."/>
            <person name="Alsmark U.C.M."/>
            <person name="Besteiro S."/>
            <person name="Sicheritz-Ponten T."/>
            <person name="Noel C.J."/>
            <person name="Dacks J.B."/>
            <person name="Foster P.G."/>
            <person name="Simillion C."/>
            <person name="Van de Peer Y."/>
            <person name="Miranda-Saavedra D."/>
            <person name="Barton G.J."/>
            <person name="Westrop G.D."/>
            <person name="Mueller S."/>
            <person name="Dessi D."/>
            <person name="Fiori P.L."/>
            <person name="Ren Q."/>
            <person name="Paulsen I."/>
            <person name="Zhang H."/>
            <person name="Bastida-Corcuera F.D."/>
            <person name="Simoes-Barbosa A."/>
            <person name="Brown M.T."/>
            <person name="Hayes R.D."/>
            <person name="Mukherjee M."/>
            <person name="Okumura C.Y."/>
            <person name="Schneider R."/>
            <person name="Smith A.J."/>
            <person name="Vanacova S."/>
            <person name="Villalvazo M."/>
            <person name="Haas B.J."/>
            <person name="Pertea M."/>
            <person name="Feldblyum T.V."/>
            <person name="Utterback T.R."/>
            <person name="Shu C.L."/>
            <person name="Osoegawa K."/>
            <person name="de Jong P.J."/>
            <person name="Hrdy I."/>
            <person name="Horvathova L."/>
            <person name="Zubacova Z."/>
            <person name="Dolezal P."/>
            <person name="Malik S.B."/>
            <person name="Logsdon J.M. Jr."/>
            <person name="Henze K."/>
            <person name="Gupta A."/>
            <person name="Wang C.C."/>
            <person name="Dunne R.L."/>
            <person name="Upcroft J.A."/>
            <person name="Upcroft P."/>
            <person name="White O."/>
            <person name="Salzberg S.L."/>
            <person name="Tang P."/>
            <person name="Chiu C.-H."/>
            <person name="Lee Y.-S."/>
            <person name="Embley T.M."/>
            <person name="Coombs G.H."/>
            <person name="Mottram J.C."/>
            <person name="Tachezy J."/>
            <person name="Fraser-Liggett C.M."/>
            <person name="Johnson P.J."/>
        </authorList>
    </citation>
    <scope>NUCLEOTIDE SEQUENCE [LARGE SCALE GENOMIC DNA]</scope>
    <source>
        <strain evidence="1">G3</strain>
    </source>
</reference>
<dbReference type="AlphaFoldDB" id="A2E5R0"/>
<proteinExistence type="predicted"/>